<comment type="caution">
    <text evidence="2">The sequence shown here is derived from an EMBL/GenBank/DDBJ whole genome shotgun (WGS) entry which is preliminary data.</text>
</comment>
<reference evidence="2" key="2">
    <citation type="submission" date="2020-09" db="EMBL/GenBank/DDBJ databases">
        <authorList>
            <person name="Sun Q."/>
            <person name="Zhou Y."/>
        </authorList>
    </citation>
    <scope>NUCLEOTIDE SEQUENCE</scope>
    <source>
        <strain evidence="2">CGMCC 1.15371</strain>
    </source>
</reference>
<name>A0A8J2VZE7_9BACL</name>
<dbReference type="Gene3D" id="2.40.50.100">
    <property type="match status" value="1"/>
</dbReference>
<dbReference type="AlphaFoldDB" id="A0A8J2VZE7"/>
<dbReference type="RefSeq" id="WP_188692986.1">
    <property type="nucleotide sequence ID" value="NZ_BMIR01000008.1"/>
</dbReference>
<organism evidence="2 3">
    <name type="scientific">Pullulanibacillus camelliae</name>
    <dbReference type="NCBI Taxonomy" id="1707096"/>
    <lineage>
        <taxon>Bacteria</taxon>
        <taxon>Bacillati</taxon>
        <taxon>Bacillota</taxon>
        <taxon>Bacilli</taxon>
        <taxon>Bacillales</taxon>
        <taxon>Sporolactobacillaceae</taxon>
        <taxon>Pullulanibacillus</taxon>
    </lineage>
</organism>
<dbReference type="Proteomes" id="UP000628775">
    <property type="component" value="Unassembled WGS sequence"/>
</dbReference>
<sequence length="70" mass="7257">MKKITVTTAGKLVKVLVIEGQAIKKGDPVAGLVSKEGEISITSEVDGIVNAIAVSNGDFINAGEVVMFVR</sequence>
<gene>
    <name evidence="2" type="ORF">GCM10011391_20010</name>
</gene>
<feature type="domain" description="Lipoyl-binding" evidence="1">
    <location>
        <begin position="1"/>
        <end position="70"/>
    </location>
</feature>
<dbReference type="Pfam" id="PF00364">
    <property type="entry name" value="Biotin_lipoyl"/>
    <property type="match status" value="1"/>
</dbReference>
<evidence type="ECO:0000313" key="2">
    <source>
        <dbReference type="EMBL" id="GGE41261.1"/>
    </source>
</evidence>
<reference evidence="2" key="1">
    <citation type="journal article" date="2014" name="Int. J. Syst. Evol. Microbiol.">
        <title>Complete genome sequence of Corynebacterium casei LMG S-19264T (=DSM 44701T), isolated from a smear-ripened cheese.</title>
        <authorList>
            <consortium name="US DOE Joint Genome Institute (JGI-PGF)"/>
            <person name="Walter F."/>
            <person name="Albersmeier A."/>
            <person name="Kalinowski J."/>
            <person name="Ruckert C."/>
        </authorList>
    </citation>
    <scope>NUCLEOTIDE SEQUENCE</scope>
    <source>
        <strain evidence="2">CGMCC 1.15371</strain>
    </source>
</reference>
<protein>
    <recommendedName>
        <fullName evidence="1">Lipoyl-binding domain-containing protein</fullName>
    </recommendedName>
</protein>
<keyword evidence="3" id="KW-1185">Reference proteome</keyword>
<accession>A0A8J2VZE7</accession>
<dbReference type="CDD" id="cd06850">
    <property type="entry name" value="biotinyl_domain"/>
    <property type="match status" value="1"/>
</dbReference>
<dbReference type="PROSITE" id="PS50968">
    <property type="entry name" value="BIOTINYL_LIPOYL"/>
    <property type="match status" value="1"/>
</dbReference>
<dbReference type="SUPFAM" id="SSF51230">
    <property type="entry name" value="Single hybrid motif"/>
    <property type="match status" value="1"/>
</dbReference>
<dbReference type="EMBL" id="BMIR01000008">
    <property type="protein sequence ID" value="GGE41261.1"/>
    <property type="molecule type" value="Genomic_DNA"/>
</dbReference>
<evidence type="ECO:0000313" key="3">
    <source>
        <dbReference type="Proteomes" id="UP000628775"/>
    </source>
</evidence>
<evidence type="ECO:0000259" key="1">
    <source>
        <dbReference type="PROSITE" id="PS50968"/>
    </source>
</evidence>
<proteinExistence type="predicted"/>
<dbReference type="InterPro" id="IPR011053">
    <property type="entry name" value="Single_hybrid_motif"/>
</dbReference>
<dbReference type="InterPro" id="IPR000089">
    <property type="entry name" value="Biotin_lipoyl"/>
</dbReference>